<keyword evidence="3" id="KW-1185">Reference proteome</keyword>
<dbReference type="Gene3D" id="3.40.50.1000">
    <property type="entry name" value="HAD superfamily/HAD-like"/>
    <property type="match status" value="1"/>
</dbReference>
<dbReference type="SUPFAM" id="SSF56784">
    <property type="entry name" value="HAD-like"/>
    <property type="match status" value="1"/>
</dbReference>
<dbReference type="OrthoDB" id="5189293at2"/>
<gene>
    <name evidence="2" type="ORF">ETU37_13660</name>
</gene>
<comment type="caution">
    <text evidence="2">The sequence shown here is derived from an EMBL/GenBank/DDBJ whole genome shotgun (WGS) entry which is preliminary data.</text>
</comment>
<sequence length="156" mass="17526">MLAVVDLDGVVADVRHRLRYVESRPKDWRRFFGAAPQDPVLDEGRRVVEALAGVHEVVYLSGRPEYCRDDTEAWLARHELPEGPVHLRPWGDHRPARELKVAALRELSRDREIAVLVDDDPLVCDAARAAGFDVLPATWMGEAPTLLEAQEVDGET</sequence>
<proteinExistence type="predicted"/>
<evidence type="ECO:0000313" key="2">
    <source>
        <dbReference type="EMBL" id="RYU11670.1"/>
    </source>
</evidence>
<accession>A0A4Q5IZK7</accession>
<evidence type="ECO:0000313" key="3">
    <source>
        <dbReference type="Proteomes" id="UP000291189"/>
    </source>
</evidence>
<dbReference type="InterPro" id="IPR036412">
    <property type="entry name" value="HAD-like_sf"/>
</dbReference>
<evidence type="ECO:0000259" key="1">
    <source>
        <dbReference type="Pfam" id="PF25109"/>
    </source>
</evidence>
<dbReference type="EMBL" id="SDPU01000023">
    <property type="protein sequence ID" value="RYU11670.1"/>
    <property type="molecule type" value="Genomic_DNA"/>
</dbReference>
<dbReference type="Proteomes" id="UP000291189">
    <property type="component" value="Unassembled WGS sequence"/>
</dbReference>
<reference evidence="2 3" key="1">
    <citation type="submission" date="2019-01" db="EMBL/GenBank/DDBJ databases">
        <title>Nocardioides guangzhouensis sp. nov., an actinobacterium isolated from soil.</title>
        <authorList>
            <person name="Fu Y."/>
            <person name="Cai Y."/>
            <person name="Lin Z."/>
            <person name="Chen P."/>
        </authorList>
    </citation>
    <scope>NUCLEOTIDE SEQUENCE [LARGE SCALE GENOMIC DNA]</scope>
    <source>
        <strain evidence="2 3">NBRC 105384</strain>
    </source>
</reference>
<name>A0A4Q5IZK7_9ACTN</name>
<protein>
    <recommendedName>
        <fullName evidence="1">Polynucleotide kinase PNKP phosphatase domain-containing protein</fullName>
    </recommendedName>
</protein>
<organism evidence="2 3">
    <name type="scientific">Nocardioides iriomotensis</name>
    <dbReference type="NCBI Taxonomy" id="715784"/>
    <lineage>
        <taxon>Bacteria</taxon>
        <taxon>Bacillati</taxon>
        <taxon>Actinomycetota</taxon>
        <taxon>Actinomycetes</taxon>
        <taxon>Propionibacteriales</taxon>
        <taxon>Nocardioidaceae</taxon>
        <taxon>Nocardioides</taxon>
    </lineage>
</organism>
<dbReference type="InterPro" id="IPR023214">
    <property type="entry name" value="HAD_sf"/>
</dbReference>
<dbReference type="Pfam" id="PF25109">
    <property type="entry name" value="HAD_PNKP"/>
    <property type="match status" value="1"/>
</dbReference>
<dbReference type="AlphaFoldDB" id="A0A4Q5IZK7"/>
<feature type="domain" description="Polynucleotide kinase PNKP phosphatase" evidence="1">
    <location>
        <begin position="4"/>
        <end position="135"/>
    </location>
</feature>
<dbReference type="InterPro" id="IPR056782">
    <property type="entry name" value="HAD_PNKP"/>
</dbReference>